<feature type="region of interest" description="Disordered" evidence="1">
    <location>
        <begin position="1"/>
        <end position="37"/>
    </location>
</feature>
<sequence length="62" mass="6657">MEHAPVSNFGGGKELGSSKRGAIGPAAHRSSLHRPAEGRADLQAYAVKFARIRCVSRAQRQL</sequence>
<name>N0B6R0_9HYPH</name>
<dbReference type="Proteomes" id="UP000005952">
    <property type="component" value="Chromosome"/>
</dbReference>
<evidence type="ECO:0000313" key="2">
    <source>
        <dbReference type="EMBL" id="AGK59294.1"/>
    </source>
</evidence>
<proteinExistence type="predicted"/>
<keyword evidence="3" id="KW-1185">Reference proteome</keyword>
<evidence type="ECO:0000313" key="3">
    <source>
        <dbReference type="Proteomes" id="UP000005952"/>
    </source>
</evidence>
<dbReference type="KEGG" id="hdt:HYPDE_38113"/>
<dbReference type="STRING" id="670307.HYPDE_38113"/>
<reference evidence="2 3" key="1">
    <citation type="journal article" date="2013" name="Genome Announc.">
        <title>Genome sequences for three denitrifying bacterial strains isolated from a uranium- and nitrate-contaminated subsurface environment.</title>
        <authorList>
            <person name="Venkatramanan R."/>
            <person name="Prakash O."/>
            <person name="Woyke T."/>
            <person name="Chain P."/>
            <person name="Goodwin L.A."/>
            <person name="Watson D."/>
            <person name="Brooks S."/>
            <person name="Kostka J.E."/>
            <person name="Green S.J."/>
        </authorList>
    </citation>
    <scope>NUCLEOTIDE SEQUENCE [LARGE SCALE GENOMIC DNA]</scope>
    <source>
        <strain evidence="2 3">1NES1</strain>
    </source>
</reference>
<dbReference type="HOGENOM" id="CLU_2898117_0_0_5"/>
<dbReference type="AlphaFoldDB" id="N0B6R0"/>
<dbReference type="EMBL" id="CP005587">
    <property type="protein sequence ID" value="AGK59294.1"/>
    <property type="molecule type" value="Genomic_DNA"/>
</dbReference>
<organism evidence="2 3">
    <name type="scientific">Hyphomicrobium denitrificans 1NES1</name>
    <dbReference type="NCBI Taxonomy" id="670307"/>
    <lineage>
        <taxon>Bacteria</taxon>
        <taxon>Pseudomonadati</taxon>
        <taxon>Pseudomonadota</taxon>
        <taxon>Alphaproteobacteria</taxon>
        <taxon>Hyphomicrobiales</taxon>
        <taxon>Hyphomicrobiaceae</taxon>
        <taxon>Hyphomicrobium</taxon>
    </lineage>
</organism>
<accession>N0B6R0</accession>
<evidence type="ECO:0000256" key="1">
    <source>
        <dbReference type="SAM" id="MobiDB-lite"/>
    </source>
</evidence>
<protein>
    <submittedName>
        <fullName evidence="2">Uncharacterized protein</fullName>
    </submittedName>
</protein>
<gene>
    <name evidence="2" type="ORF">HYPDE_38113</name>
</gene>